<dbReference type="Gene3D" id="3.40.50.2000">
    <property type="entry name" value="Glycogen Phosphorylase B"/>
    <property type="match status" value="2"/>
</dbReference>
<dbReference type="SUPFAM" id="SSF53756">
    <property type="entry name" value="UDP-Glycosyltransferase/glycogen phosphorylase"/>
    <property type="match status" value="1"/>
</dbReference>
<dbReference type="PANTHER" id="PTHR12526:SF510">
    <property type="entry name" value="D-INOSITOL 3-PHOSPHATE GLYCOSYLTRANSFERASE"/>
    <property type="match status" value="1"/>
</dbReference>
<reference evidence="4 5" key="1">
    <citation type="submission" date="2017-12" db="EMBL/GenBank/DDBJ databases">
        <title>Isolation and characterization of an aerobic denitrifying Pseudomonas monteilii CY06 from aquaculture ponds.</title>
        <authorList>
            <person name="Ma Q."/>
            <person name="Cai Y."/>
            <person name="He Z."/>
        </authorList>
    </citation>
    <scope>NUCLEOTIDE SEQUENCE [LARGE SCALE GENOMIC DNA]</scope>
    <source>
        <strain evidence="4 5">CY06</strain>
    </source>
</reference>
<dbReference type="Proteomes" id="UP000233399">
    <property type="component" value="Unassembled WGS sequence"/>
</dbReference>
<evidence type="ECO:0000259" key="3">
    <source>
        <dbReference type="Pfam" id="PF13439"/>
    </source>
</evidence>
<evidence type="ECO:0000256" key="2">
    <source>
        <dbReference type="ARBA" id="ARBA00022679"/>
    </source>
</evidence>
<dbReference type="CDD" id="cd03807">
    <property type="entry name" value="GT4_WbnK-like"/>
    <property type="match status" value="1"/>
</dbReference>
<evidence type="ECO:0000313" key="4">
    <source>
        <dbReference type="EMBL" id="PKI26037.1"/>
    </source>
</evidence>
<dbReference type="EMBL" id="PJCG01000001">
    <property type="protein sequence ID" value="PKI26037.1"/>
    <property type="molecule type" value="Genomic_DNA"/>
</dbReference>
<comment type="caution">
    <text evidence="4">The sequence shown here is derived from an EMBL/GenBank/DDBJ whole genome shotgun (WGS) entry which is preliminary data.</text>
</comment>
<accession>A0A2N1IZ83</accession>
<dbReference type="PANTHER" id="PTHR12526">
    <property type="entry name" value="GLYCOSYLTRANSFERASE"/>
    <property type="match status" value="1"/>
</dbReference>
<sequence>MLKRLIESQKKLSRYHHSVISLTDLGVIGPQLIEQGISVRCLGMKGLLGLPKAFFCLLTEMRSIRPDIVQTWMYHADFLGGLAARFAGIRNVIWGVRTTDLEMGGKPATRLIRKLCAYLSRSIPKKIVCAAEASRKAHVAVGYNEQRMLVIPNGFDLSRLNATPEQRCMLRASLSLSKEHLVIGSLGRFNPVKDQANFIAATAMLAELNPALRFLMVGRDLTPDNMALTKLLNDTGYADRYILLGERGDAPVCLSAMDIFCLHSKTEGFPNVLGEAMAMGVPCVVTDVGDAALLLGGNGIVVPAQDAKALSLGLRQMVELSAEERRLLSKSAKARIVKGFTMEQSSQKFRQLYDDLSVQV</sequence>
<dbReference type="Pfam" id="PF13439">
    <property type="entry name" value="Glyco_transf_4"/>
    <property type="match status" value="1"/>
</dbReference>
<evidence type="ECO:0000256" key="1">
    <source>
        <dbReference type="ARBA" id="ARBA00022676"/>
    </source>
</evidence>
<keyword evidence="1" id="KW-0328">Glycosyltransferase</keyword>
<name>A0A2N1IZ83_9PSED</name>
<dbReference type="GO" id="GO:0016757">
    <property type="term" value="F:glycosyltransferase activity"/>
    <property type="evidence" value="ECO:0007669"/>
    <property type="project" value="UniProtKB-KW"/>
</dbReference>
<dbReference type="InterPro" id="IPR028098">
    <property type="entry name" value="Glyco_trans_4-like_N"/>
</dbReference>
<evidence type="ECO:0000313" key="5">
    <source>
        <dbReference type="Proteomes" id="UP000233399"/>
    </source>
</evidence>
<dbReference type="Pfam" id="PF13692">
    <property type="entry name" value="Glyco_trans_1_4"/>
    <property type="match status" value="1"/>
</dbReference>
<feature type="domain" description="Glycosyltransferase subfamily 4-like N-terminal" evidence="3">
    <location>
        <begin position="16"/>
        <end position="159"/>
    </location>
</feature>
<gene>
    <name evidence="4" type="ORF">CXB65_00050</name>
</gene>
<organism evidence="4 5">
    <name type="scientific">Pseudomonas monteilii</name>
    <dbReference type="NCBI Taxonomy" id="76759"/>
    <lineage>
        <taxon>Bacteria</taxon>
        <taxon>Pseudomonadati</taxon>
        <taxon>Pseudomonadota</taxon>
        <taxon>Gammaproteobacteria</taxon>
        <taxon>Pseudomonadales</taxon>
        <taxon>Pseudomonadaceae</taxon>
        <taxon>Pseudomonas</taxon>
    </lineage>
</organism>
<proteinExistence type="predicted"/>
<dbReference type="AlphaFoldDB" id="A0A2N1IZ83"/>
<keyword evidence="2 4" id="KW-0808">Transferase</keyword>
<protein>
    <submittedName>
        <fullName evidence="4">Glycosyl transferase</fullName>
    </submittedName>
</protein>